<dbReference type="GO" id="GO:0031252">
    <property type="term" value="C:cell leading edge"/>
    <property type="evidence" value="ECO:0007669"/>
    <property type="project" value="TreeGrafter"/>
</dbReference>
<dbReference type="InterPro" id="IPR024849">
    <property type="entry name" value="Shootin-1"/>
</dbReference>
<keyword evidence="5" id="KW-1185">Reference proteome</keyword>
<dbReference type="AlphaFoldDB" id="A0A8X7BY52"/>
<dbReference type="GO" id="GO:0005737">
    <property type="term" value="C:cytoplasm"/>
    <property type="evidence" value="ECO:0007669"/>
    <property type="project" value="TreeGrafter"/>
</dbReference>
<dbReference type="PANTHER" id="PTHR46606:SF5">
    <property type="entry name" value="SHOOTIN-1"/>
    <property type="match status" value="1"/>
</dbReference>
<dbReference type="EMBL" id="BMAV01005213">
    <property type="protein sequence ID" value="GFY46144.1"/>
    <property type="molecule type" value="Genomic_DNA"/>
</dbReference>
<protein>
    <submittedName>
        <fullName evidence="4">WH2 domain-containing protein</fullName>
    </submittedName>
</protein>
<dbReference type="GO" id="GO:0003779">
    <property type="term" value="F:actin binding"/>
    <property type="evidence" value="ECO:0007669"/>
    <property type="project" value="InterPro"/>
</dbReference>
<evidence type="ECO:0000256" key="2">
    <source>
        <dbReference type="SAM" id="MobiDB-lite"/>
    </source>
</evidence>
<comment type="caution">
    <text evidence="4">The sequence shown here is derived from an EMBL/GenBank/DDBJ whole genome shotgun (WGS) entry which is preliminary data.</text>
</comment>
<dbReference type="GO" id="GO:0048812">
    <property type="term" value="P:neuron projection morphogenesis"/>
    <property type="evidence" value="ECO:0007669"/>
    <property type="project" value="TreeGrafter"/>
</dbReference>
<organism evidence="4 5">
    <name type="scientific">Trichonephila inaurata madagascariensis</name>
    <dbReference type="NCBI Taxonomy" id="2747483"/>
    <lineage>
        <taxon>Eukaryota</taxon>
        <taxon>Metazoa</taxon>
        <taxon>Ecdysozoa</taxon>
        <taxon>Arthropoda</taxon>
        <taxon>Chelicerata</taxon>
        <taxon>Arachnida</taxon>
        <taxon>Araneae</taxon>
        <taxon>Araneomorphae</taxon>
        <taxon>Entelegynae</taxon>
        <taxon>Araneoidea</taxon>
        <taxon>Nephilidae</taxon>
        <taxon>Trichonephila</taxon>
        <taxon>Trichonephila inaurata</taxon>
    </lineage>
</organism>
<dbReference type="PROSITE" id="PS51082">
    <property type="entry name" value="WH2"/>
    <property type="match status" value="1"/>
</dbReference>
<sequence>MHMHRPPMVETLGHFCDPPKYENLSAEVKEKDALLERMQSVSEAVIDEYSALKVKCDLETEAASNAIKRATKYFQENQKLKRHTRREVNSSDIPVEDSSEICSQESDPDENISELDVLNKLTSELRTEIANLKIQLGKEVEKQNSLKEDFEIAKSLYEQEMKDHNCTKDKLQSFQLLHNNARDEDGESENSLQRKHMKENGTESLHPQIPDIVESFDTLTAKFEFTEQEVAQYKEQNNILLNRIRELECQIRKLNAEVSASDLLPIPPPPPPPPLPPPSFNPIKSLITFIHAGKKTTKTLRKENIENTQQKAMSEMIDAIKKGNIQLKPTPKTIPLSPKNETEETALGEMKNILATLKKKNSPVHDGKLDDKSIGYEGQPSPGKSITKSSQQEAEENFSMSSDIDDELKVLLRKQSIKIETNNSNTLDVDPPPANSDDSIIISVDKQVSESITFDEKEFKDTPENENKHLTGTVSFGTSHDPNFDAEDLNEPHRLKSSRPHKRFAKTKGRASGIQTVAMKFTSTRRLKVTEYRTREKNLHFFEKKGDVVSYIDVYDEFLEHQL</sequence>
<dbReference type="GO" id="GO:0044295">
    <property type="term" value="C:axonal growth cone"/>
    <property type="evidence" value="ECO:0007669"/>
    <property type="project" value="TreeGrafter"/>
</dbReference>
<name>A0A8X7BY52_9ARAC</name>
<reference evidence="4" key="1">
    <citation type="submission" date="2020-08" db="EMBL/GenBank/DDBJ databases">
        <title>Multicomponent nature underlies the extraordinary mechanical properties of spider dragline silk.</title>
        <authorList>
            <person name="Kono N."/>
            <person name="Nakamura H."/>
            <person name="Mori M."/>
            <person name="Yoshida Y."/>
            <person name="Ohtoshi R."/>
            <person name="Malay A.D."/>
            <person name="Moran D.A.P."/>
            <person name="Tomita M."/>
            <person name="Numata K."/>
            <person name="Arakawa K."/>
        </authorList>
    </citation>
    <scope>NUCLEOTIDE SEQUENCE</scope>
</reference>
<evidence type="ECO:0000256" key="1">
    <source>
        <dbReference type="SAM" id="Coils"/>
    </source>
</evidence>
<evidence type="ECO:0000313" key="4">
    <source>
        <dbReference type="EMBL" id="GFY46144.1"/>
    </source>
</evidence>
<evidence type="ECO:0000313" key="5">
    <source>
        <dbReference type="Proteomes" id="UP000886998"/>
    </source>
</evidence>
<dbReference type="OrthoDB" id="6429491at2759"/>
<feature type="compositionally biased region" description="Polar residues" evidence="2">
    <location>
        <begin position="382"/>
        <end position="401"/>
    </location>
</feature>
<dbReference type="Proteomes" id="UP000886998">
    <property type="component" value="Unassembled WGS sequence"/>
</dbReference>
<feature type="region of interest" description="Disordered" evidence="2">
    <location>
        <begin position="489"/>
        <end position="509"/>
    </location>
</feature>
<feature type="coiled-coil region" evidence="1">
    <location>
        <begin position="216"/>
        <end position="264"/>
    </location>
</feature>
<feature type="region of interest" description="Disordered" evidence="2">
    <location>
        <begin position="85"/>
        <end position="109"/>
    </location>
</feature>
<feature type="region of interest" description="Disordered" evidence="2">
    <location>
        <begin position="361"/>
        <end position="401"/>
    </location>
</feature>
<feature type="domain" description="WH2" evidence="3">
    <location>
        <begin position="312"/>
        <end position="330"/>
    </location>
</feature>
<evidence type="ECO:0000259" key="3">
    <source>
        <dbReference type="PROSITE" id="PS51082"/>
    </source>
</evidence>
<feature type="compositionally biased region" description="Basic and acidic residues" evidence="2">
    <location>
        <begin position="363"/>
        <end position="374"/>
    </location>
</feature>
<gene>
    <name evidence="4" type="primary">AVEN_198190_1</name>
    <name evidence="4" type="ORF">TNIN_367941</name>
</gene>
<dbReference type="GO" id="GO:2001224">
    <property type="term" value="P:positive regulation of neuron migration"/>
    <property type="evidence" value="ECO:0007669"/>
    <property type="project" value="TreeGrafter"/>
</dbReference>
<feature type="compositionally biased region" description="Basic residues" evidence="2">
    <location>
        <begin position="495"/>
        <end position="509"/>
    </location>
</feature>
<proteinExistence type="predicted"/>
<dbReference type="InterPro" id="IPR003124">
    <property type="entry name" value="WH2_dom"/>
</dbReference>
<accession>A0A8X7BY52</accession>
<keyword evidence="1" id="KW-0175">Coiled coil</keyword>
<feature type="region of interest" description="Disordered" evidence="2">
    <location>
        <begin position="180"/>
        <end position="204"/>
    </location>
</feature>
<dbReference type="PANTHER" id="PTHR46606">
    <property type="entry name" value="SHOOTIN-1"/>
    <property type="match status" value="1"/>
</dbReference>